<evidence type="ECO:0000313" key="7">
    <source>
        <dbReference type="Proteomes" id="UP000295008"/>
    </source>
</evidence>
<evidence type="ECO:0000256" key="2">
    <source>
        <dbReference type="ARBA" id="ARBA00022741"/>
    </source>
</evidence>
<dbReference type="OrthoDB" id="9762369at2"/>
<keyword evidence="3 6" id="KW-0067">ATP-binding</keyword>
<feature type="compositionally biased region" description="Basic and acidic residues" evidence="4">
    <location>
        <begin position="543"/>
        <end position="562"/>
    </location>
</feature>
<dbReference type="EMBL" id="SLUN01000019">
    <property type="protein sequence ID" value="TCL64240.1"/>
    <property type="molecule type" value="Genomic_DNA"/>
</dbReference>
<keyword evidence="2" id="KW-0547">Nucleotide-binding</keyword>
<dbReference type="InterPro" id="IPR051309">
    <property type="entry name" value="ABCF_ATPase"/>
</dbReference>
<dbReference type="FunFam" id="3.40.50.300:FF:000309">
    <property type="entry name" value="ABC transporter ATP-binding protein"/>
    <property type="match status" value="1"/>
</dbReference>
<evidence type="ECO:0000256" key="4">
    <source>
        <dbReference type="SAM" id="MobiDB-lite"/>
    </source>
</evidence>
<dbReference type="GO" id="GO:0005524">
    <property type="term" value="F:ATP binding"/>
    <property type="evidence" value="ECO:0007669"/>
    <property type="project" value="UniProtKB-KW"/>
</dbReference>
<dbReference type="RefSeq" id="WP_132015188.1">
    <property type="nucleotide sequence ID" value="NZ_SLUN01000019.1"/>
</dbReference>
<dbReference type="InterPro" id="IPR003439">
    <property type="entry name" value="ABC_transporter-like_ATP-bd"/>
</dbReference>
<dbReference type="PROSITE" id="PS50893">
    <property type="entry name" value="ABC_TRANSPORTER_2"/>
    <property type="match status" value="2"/>
</dbReference>
<dbReference type="InterPro" id="IPR037118">
    <property type="entry name" value="Val-tRNA_synth_C_sf"/>
</dbReference>
<gene>
    <name evidence="6" type="ORF">EDC14_101946</name>
</gene>
<keyword evidence="7" id="KW-1185">Reference proteome</keyword>
<dbReference type="Gene3D" id="1.10.287.380">
    <property type="entry name" value="Valyl-tRNA synthetase, C-terminal domain"/>
    <property type="match status" value="1"/>
</dbReference>
<feature type="region of interest" description="Disordered" evidence="4">
    <location>
        <begin position="536"/>
        <end position="565"/>
    </location>
</feature>
<dbReference type="Pfam" id="PF12848">
    <property type="entry name" value="ABC_tran_Xtn"/>
    <property type="match status" value="1"/>
</dbReference>
<dbReference type="InterPro" id="IPR027417">
    <property type="entry name" value="P-loop_NTPase"/>
</dbReference>
<evidence type="ECO:0000256" key="1">
    <source>
        <dbReference type="ARBA" id="ARBA00022737"/>
    </source>
</evidence>
<dbReference type="PROSITE" id="PS00211">
    <property type="entry name" value="ABC_TRANSPORTER_1"/>
    <property type="match status" value="2"/>
</dbReference>
<dbReference type="GO" id="GO:0003677">
    <property type="term" value="F:DNA binding"/>
    <property type="evidence" value="ECO:0007669"/>
    <property type="project" value="InterPro"/>
</dbReference>
<dbReference type="InterPro" id="IPR032524">
    <property type="entry name" value="ABC_tran_C"/>
</dbReference>
<feature type="domain" description="ABC transporter" evidence="5">
    <location>
        <begin position="4"/>
        <end position="261"/>
    </location>
</feature>
<evidence type="ECO:0000256" key="3">
    <source>
        <dbReference type="ARBA" id="ARBA00022840"/>
    </source>
</evidence>
<keyword evidence="1" id="KW-0677">Repeat</keyword>
<dbReference type="Pfam" id="PF16326">
    <property type="entry name" value="ABC_tran_CTD"/>
    <property type="match status" value="1"/>
</dbReference>
<dbReference type="AlphaFoldDB" id="A0A4R1RF19"/>
<reference evidence="6 7" key="1">
    <citation type="submission" date="2019-03" db="EMBL/GenBank/DDBJ databases">
        <title>Genomic Encyclopedia of Type Strains, Phase IV (KMG-IV): sequencing the most valuable type-strain genomes for metagenomic binning, comparative biology and taxonomic classification.</title>
        <authorList>
            <person name="Goeker M."/>
        </authorList>
    </citation>
    <scope>NUCLEOTIDE SEQUENCE [LARGE SCALE GENOMIC DNA]</scope>
    <source>
        <strain evidence="6 7">LX-B</strain>
    </source>
</reference>
<comment type="caution">
    <text evidence="6">The sequence shown here is derived from an EMBL/GenBank/DDBJ whole genome shotgun (WGS) entry which is preliminary data.</text>
</comment>
<dbReference type="PANTHER" id="PTHR42855:SF2">
    <property type="entry name" value="DRUG RESISTANCE ABC TRANSPORTER,ATP-BINDING PROTEIN"/>
    <property type="match status" value="1"/>
</dbReference>
<dbReference type="InterPro" id="IPR032781">
    <property type="entry name" value="ABC_tran_Xtn"/>
</dbReference>
<dbReference type="Gene3D" id="3.40.50.300">
    <property type="entry name" value="P-loop containing nucleotide triphosphate hydrolases"/>
    <property type="match status" value="2"/>
</dbReference>
<dbReference type="CDD" id="cd03221">
    <property type="entry name" value="ABCF_EF-3"/>
    <property type="match status" value="2"/>
</dbReference>
<proteinExistence type="predicted"/>
<evidence type="ECO:0000313" key="6">
    <source>
        <dbReference type="EMBL" id="TCL64240.1"/>
    </source>
</evidence>
<dbReference type="InterPro" id="IPR003593">
    <property type="entry name" value="AAA+_ATPase"/>
</dbReference>
<protein>
    <submittedName>
        <fullName evidence="6">ATP-binding cassette subfamily F protein 3</fullName>
    </submittedName>
</protein>
<dbReference type="GO" id="GO:0016887">
    <property type="term" value="F:ATP hydrolysis activity"/>
    <property type="evidence" value="ECO:0007669"/>
    <property type="project" value="InterPro"/>
</dbReference>
<dbReference type="PANTHER" id="PTHR42855">
    <property type="entry name" value="ABC TRANSPORTER ATP-BINDING SUBUNIT"/>
    <property type="match status" value="1"/>
</dbReference>
<organism evidence="6 7">
    <name type="scientific">Hydrogenispora ethanolica</name>
    <dbReference type="NCBI Taxonomy" id="1082276"/>
    <lineage>
        <taxon>Bacteria</taxon>
        <taxon>Bacillati</taxon>
        <taxon>Bacillota</taxon>
        <taxon>Hydrogenispora</taxon>
    </lineage>
</organism>
<dbReference type="InterPro" id="IPR017871">
    <property type="entry name" value="ABC_transporter-like_CS"/>
</dbReference>
<name>A0A4R1RF19_HYDET</name>
<feature type="domain" description="ABC transporter" evidence="5">
    <location>
        <begin position="329"/>
        <end position="541"/>
    </location>
</feature>
<dbReference type="SMART" id="SM00382">
    <property type="entry name" value="AAA"/>
    <property type="match status" value="2"/>
</dbReference>
<evidence type="ECO:0000259" key="5">
    <source>
        <dbReference type="PROSITE" id="PS50893"/>
    </source>
</evidence>
<dbReference type="Pfam" id="PF00005">
    <property type="entry name" value="ABC_tran"/>
    <property type="match status" value="2"/>
</dbReference>
<sequence>MALLQIRDLDKYYGANPILRDVSLEIHPGEKWGLVGKNGCGKTTLMRIITGQEDYDRGSIFWSQNCQVGYLRQEADFSEVLSIYDELRGIFRELDELQNQLNTLQGKMSEPGLAPSALEALIEEHHRLSEEFAQRGGYQIEGRIQGVLRGLGIPKERWNDTAASFSGGERTRLGLARILLTANDILLLDEPTNYLDIVAIEWLEEFLISFPGAVLLISHDRFFLDRVVQGIMEMEDCRITRYKGNYTAYRQKKEADYQVQLKAYELQQKEISRQEKLIRESRATEKSKRKAHNLEKRLQHLERIDKPRTDGKTLKMAFGGHEPSGKKVLEIEGLTKNFAERQLLKAVDFTVYSGQKVGLIGPNGSGKTTLLRMVMGLEEPDQGRIRLGYEVDPGYFSQFTAESDLEGTPFSQVMAMADLDNTQARTILARFLFQGDDVFKAVTDLSGGERRRLGLIRLILSKANFLILDEPTNHLDLQSIEVLEQALADYQGTVLVVSHDRYFLNQVANRFLLIDAGSVIPFDSYDEYLAWHSRQAAGSPETAKPRSEAQIRRAQTKEAQRELKRKQRTLEQLETAIFEMEARKTTLTETLSDPANSTDYKKSLELSTELNACEAELARLYEAWEQLQTELAELETEP</sequence>
<accession>A0A4R1RF19</accession>
<dbReference type="SUPFAM" id="SSF52540">
    <property type="entry name" value="P-loop containing nucleoside triphosphate hydrolases"/>
    <property type="match status" value="2"/>
</dbReference>
<dbReference type="Proteomes" id="UP000295008">
    <property type="component" value="Unassembled WGS sequence"/>
</dbReference>
<dbReference type="FunFam" id="3.40.50.300:FF:000011">
    <property type="entry name" value="Putative ABC transporter ATP-binding component"/>
    <property type="match status" value="1"/>
</dbReference>